<accession>A0A1I2AIG7</accession>
<evidence type="ECO:0000256" key="4">
    <source>
        <dbReference type="ARBA" id="ARBA00013858"/>
    </source>
</evidence>
<sequence length="136" mass="15475">MIYLTENKIDVNYLLDFVQHEEAGAVDIFIGTVRSKTSDKKVVRLEYEAYDTMAIKKIQEIVSQATQQWNILKYAVVHRKGILQIGEAAVVIAVATPHRQAAFEACKYIIDTIKANVPIWKKEVYENGEIWVAAHP</sequence>
<dbReference type="OrthoDB" id="9803224at2"/>
<evidence type="ECO:0000313" key="12">
    <source>
        <dbReference type="EMBL" id="SFE42743.1"/>
    </source>
</evidence>
<evidence type="ECO:0000256" key="10">
    <source>
        <dbReference type="ARBA" id="ARBA00032474"/>
    </source>
</evidence>
<dbReference type="PANTHER" id="PTHR23404">
    <property type="entry name" value="MOLYBDOPTERIN SYNTHASE RELATED"/>
    <property type="match status" value="1"/>
</dbReference>
<protein>
    <recommendedName>
        <fullName evidence="4">Molybdopterin synthase catalytic subunit</fullName>
        <ecNumber evidence="3">2.8.1.12</ecNumber>
    </recommendedName>
    <alternativeName>
        <fullName evidence="9">MPT synthase subunit 2</fullName>
    </alternativeName>
    <alternativeName>
        <fullName evidence="7">Molybdenum cofactor biosynthesis protein E</fullName>
    </alternativeName>
    <alternativeName>
        <fullName evidence="8">Molybdopterin-converting factor large subunit</fullName>
    </alternativeName>
    <alternativeName>
        <fullName evidence="10">Molybdopterin-converting factor subunit 2</fullName>
    </alternativeName>
</protein>
<dbReference type="EC" id="2.8.1.12" evidence="3"/>
<comment type="subunit">
    <text evidence="6">Heterotetramer of 2 MoaD subunits and 2 MoaE subunits. Also stable as homodimer. The enzyme changes between these two forms during catalysis.</text>
</comment>
<evidence type="ECO:0000256" key="1">
    <source>
        <dbReference type="ARBA" id="ARBA00005046"/>
    </source>
</evidence>
<dbReference type="Pfam" id="PF02391">
    <property type="entry name" value="MoaE"/>
    <property type="match status" value="1"/>
</dbReference>
<comment type="similarity">
    <text evidence="2">Belongs to the MoaE family.</text>
</comment>
<reference evidence="12 13" key="1">
    <citation type="submission" date="2016-10" db="EMBL/GenBank/DDBJ databases">
        <authorList>
            <person name="de Groot N.N."/>
        </authorList>
    </citation>
    <scope>NUCLEOTIDE SEQUENCE [LARGE SCALE GENOMIC DNA]</scope>
    <source>
        <strain>GEY</strain>
        <strain evidence="13">DSM 9560</strain>
    </source>
</reference>
<dbReference type="AlphaFoldDB" id="A0A1I2AIG7"/>
<comment type="catalytic activity">
    <reaction evidence="11">
        <text>2 [molybdopterin-synthase sulfur-carrier protein]-C-terminal-Gly-aminoethanethioate + cyclic pyranopterin phosphate + H2O = molybdopterin + 2 [molybdopterin-synthase sulfur-carrier protein]-C-terminal Gly-Gly + 2 H(+)</text>
        <dbReference type="Rhea" id="RHEA:26333"/>
        <dbReference type="Rhea" id="RHEA-COMP:12202"/>
        <dbReference type="Rhea" id="RHEA-COMP:19907"/>
        <dbReference type="ChEBI" id="CHEBI:15377"/>
        <dbReference type="ChEBI" id="CHEBI:15378"/>
        <dbReference type="ChEBI" id="CHEBI:58698"/>
        <dbReference type="ChEBI" id="CHEBI:59648"/>
        <dbReference type="ChEBI" id="CHEBI:90778"/>
        <dbReference type="ChEBI" id="CHEBI:232372"/>
        <dbReference type="EC" id="2.8.1.12"/>
    </reaction>
</comment>
<gene>
    <name evidence="12" type="ORF">SAMN04488541_1001153</name>
</gene>
<dbReference type="STRING" id="1003.SAMN04488541_1001153"/>
<evidence type="ECO:0000256" key="8">
    <source>
        <dbReference type="ARBA" id="ARBA00030407"/>
    </source>
</evidence>
<keyword evidence="5" id="KW-0501">Molybdenum cofactor biosynthesis</keyword>
<evidence type="ECO:0000256" key="5">
    <source>
        <dbReference type="ARBA" id="ARBA00023150"/>
    </source>
</evidence>
<evidence type="ECO:0000256" key="7">
    <source>
        <dbReference type="ARBA" id="ARBA00029745"/>
    </source>
</evidence>
<organism evidence="12 13">
    <name type="scientific">Thermoflexibacter ruber</name>
    <dbReference type="NCBI Taxonomy" id="1003"/>
    <lineage>
        <taxon>Bacteria</taxon>
        <taxon>Pseudomonadati</taxon>
        <taxon>Bacteroidota</taxon>
        <taxon>Cytophagia</taxon>
        <taxon>Cytophagales</taxon>
        <taxon>Thermoflexibacteraceae</taxon>
        <taxon>Thermoflexibacter</taxon>
    </lineage>
</organism>
<dbReference type="RefSeq" id="WP_091538369.1">
    <property type="nucleotide sequence ID" value="NZ_FONY01000001.1"/>
</dbReference>
<evidence type="ECO:0000313" key="13">
    <source>
        <dbReference type="Proteomes" id="UP000199513"/>
    </source>
</evidence>
<evidence type="ECO:0000256" key="9">
    <source>
        <dbReference type="ARBA" id="ARBA00030781"/>
    </source>
</evidence>
<dbReference type="InterPro" id="IPR036563">
    <property type="entry name" value="MoaE_sf"/>
</dbReference>
<dbReference type="Gene3D" id="3.90.1170.40">
    <property type="entry name" value="Molybdopterin biosynthesis MoaE subunit"/>
    <property type="match status" value="1"/>
</dbReference>
<dbReference type="GO" id="GO:0030366">
    <property type="term" value="F:molybdopterin synthase activity"/>
    <property type="evidence" value="ECO:0007669"/>
    <property type="project" value="UniProtKB-EC"/>
</dbReference>
<evidence type="ECO:0000256" key="3">
    <source>
        <dbReference type="ARBA" id="ARBA00011950"/>
    </source>
</evidence>
<dbReference type="InterPro" id="IPR003448">
    <property type="entry name" value="Mopterin_biosynth_MoaE"/>
</dbReference>
<dbReference type="SUPFAM" id="SSF54690">
    <property type="entry name" value="Molybdopterin synthase subunit MoaE"/>
    <property type="match status" value="1"/>
</dbReference>
<dbReference type="CDD" id="cd00756">
    <property type="entry name" value="MoaE"/>
    <property type="match status" value="1"/>
</dbReference>
<name>A0A1I2AIG7_9BACT</name>
<keyword evidence="13" id="KW-1185">Reference proteome</keyword>
<evidence type="ECO:0000256" key="11">
    <source>
        <dbReference type="ARBA" id="ARBA00049878"/>
    </source>
</evidence>
<proteinExistence type="inferred from homology"/>
<dbReference type="GO" id="GO:0006777">
    <property type="term" value="P:Mo-molybdopterin cofactor biosynthetic process"/>
    <property type="evidence" value="ECO:0007669"/>
    <property type="project" value="UniProtKB-KW"/>
</dbReference>
<dbReference type="EMBL" id="FONY01000001">
    <property type="protein sequence ID" value="SFE42743.1"/>
    <property type="molecule type" value="Genomic_DNA"/>
</dbReference>
<evidence type="ECO:0000256" key="2">
    <source>
        <dbReference type="ARBA" id="ARBA00005426"/>
    </source>
</evidence>
<comment type="pathway">
    <text evidence="1">Cofactor biosynthesis; molybdopterin biosynthesis.</text>
</comment>
<dbReference type="Proteomes" id="UP000199513">
    <property type="component" value="Unassembled WGS sequence"/>
</dbReference>
<evidence type="ECO:0000256" key="6">
    <source>
        <dbReference type="ARBA" id="ARBA00026066"/>
    </source>
</evidence>